<proteinExistence type="predicted"/>
<protein>
    <submittedName>
        <fullName evidence="2">Uncharacterized protein</fullName>
    </submittedName>
</protein>
<evidence type="ECO:0000256" key="1">
    <source>
        <dbReference type="SAM" id="MobiDB-lite"/>
    </source>
</evidence>
<name>A0A289ZHZ9_9CAUD</name>
<sequence length="220" mass="24846">MSKNRQDRMRSRMAEANELSDQASKVEQDRVNTREVPEGTDSAASVAQDSPIGVSVQTAAPEQTAQVKTVADVYAGKSDTVRSIIIHLETYTQEMAPGRYMTPDQILSNQKMLFRNLQQLVNLPDAGEFAICFSRLLKLVNENRNKAFAINMVMRNMSAMPQGDNQLNNYRFFLDTVIAFSDPAHRRLNIKKWNLQQASLFALPAFRDRLAGFIREICGE</sequence>
<feature type="compositionally biased region" description="Basic and acidic residues" evidence="1">
    <location>
        <begin position="24"/>
        <end position="37"/>
    </location>
</feature>
<evidence type="ECO:0000313" key="2">
    <source>
        <dbReference type="EMBL" id="ATA65342.1"/>
    </source>
</evidence>
<dbReference type="Proteomes" id="UP000223363">
    <property type="component" value="Segment"/>
</dbReference>
<accession>A0A289ZHZ9</accession>
<feature type="compositionally biased region" description="Basic and acidic residues" evidence="1">
    <location>
        <begin position="1"/>
        <end position="15"/>
    </location>
</feature>
<dbReference type="EMBL" id="MF285618">
    <property type="protein sequence ID" value="ATA65342.1"/>
    <property type="molecule type" value="Genomic_DNA"/>
</dbReference>
<evidence type="ECO:0000313" key="3">
    <source>
        <dbReference type="Proteomes" id="UP000223363"/>
    </source>
</evidence>
<feature type="region of interest" description="Disordered" evidence="1">
    <location>
        <begin position="1"/>
        <end position="48"/>
    </location>
</feature>
<gene>
    <name evidence="2" type="ORF">2050HW_00007</name>
</gene>
<keyword evidence="3" id="KW-1185">Reference proteome</keyword>
<reference evidence="3" key="1">
    <citation type="submission" date="2017-06" db="EMBL/GenBank/DDBJ databases">
        <authorList>
            <person name="Zhao X."/>
        </authorList>
    </citation>
    <scope>NUCLEOTIDE SEQUENCE [LARGE SCALE GENOMIC DNA]</scope>
</reference>
<organism evidence="2 3">
    <name type="scientific">Serratia phage vB_SmaM_ 2050HW</name>
    <dbReference type="NCBI Taxonomy" id="2024252"/>
    <lineage>
        <taxon>Viruses</taxon>
        <taxon>Duplodnaviria</taxon>
        <taxon>Heunggongvirae</taxon>
        <taxon>Uroviricota</taxon>
        <taxon>Caudoviricetes</taxon>
        <taxon>Chimalliviridae</taxon>
        <taxon>Moabitevirus</taxon>
        <taxon>Moabitevirus mv2050HW</taxon>
    </lineage>
</organism>